<dbReference type="GO" id="GO:0005886">
    <property type="term" value="C:plasma membrane"/>
    <property type="evidence" value="ECO:0007669"/>
    <property type="project" value="UniProtKB-SubCell"/>
</dbReference>
<feature type="transmembrane region" description="Helical" evidence="8">
    <location>
        <begin position="45"/>
        <end position="65"/>
    </location>
</feature>
<evidence type="ECO:0000256" key="8">
    <source>
        <dbReference type="SAM" id="Phobius"/>
    </source>
</evidence>
<dbReference type="OrthoDB" id="63984at2"/>
<comment type="similarity">
    <text evidence="2">Belongs to the major facilitator superfamily.</text>
</comment>
<evidence type="ECO:0000313" key="10">
    <source>
        <dbReference type="EMBL" id="KIF83145.1"/>
    </source>
</evidence>
<dbReference type="PANTHER" id="PTHR43271:SF1">
    <property type="entry name" value="INNER MEMBRANE TRANSPORT PROTEIN YNFM"/>
    <property type="match status" value="1"/>
</dbReference>
<evidence type="ECO:0000256" key="5">
    <source>
        <dbReference type="ARBA" id="ARBA00022692"/>
    </source>
</evidence>
<dbReference type="InterPro" id="IPR005829">
    <property type="entry name" value="Sugar_transporter_CS"/>
</dbReference>
<sequence length="389" mass="41560">MKDHLRNANRAVFLGGFATFAMLNCVQPLLPLFTAEFHVSPMQSSWAMSVSTIALAVCLLLSSVMSDRLGRTATMTVALFVSAVTTIACAAVGGFGQLLVLRGVLGVALAGLPAVAMAYLTEEIEAKALGLAMGQYIAGAALGGMLGRVAASVMADHFSWRTAMAVIGVAALLMAFEFRRRLPPSRNFRPRDIDIPGAAAAAVRHLQDAGLPKLFMIAFLMMGAFISVYNYLGFRLLDPRFGLSQTVLSFIFTLYVVGMFSSVAMGKLADRFGRRQVLWMAVATTLAGLLLTLADSLLVIIPGLALFTFGFFGTHSIASSWVGRRATEYRSLASAIYLFCYYLGGSLIGPLGGALWEVDGWTGIVIVLSVCVGFCLLLALSLRRLPARA</sequence>
<proteinExistence type="inferred from homology"/>
<dbReference type="Proteomes" id="UP000031572">
    <property type="component" value="Unassembled WGS sequence"/>
</dbReference>
<feature type="transmembrane region" description="Helical" evidence="8">
    <location>
        <begin position="300"/>
        <end position="323"/>
    </location>
</feature>
<dbReference type="STRING" id="709839.TSA66_23585"/>
<protein>
    <submittedName>
        <fullName evidence="10">Membrane protein</fullName>
    </submittedName>
</protein>
<dbReference type="CDD" id="cd17324">
    <property type="entry name" value="MFS_NepI_like"/>
    <property type="match status" value="1"/>
</dbReference>
<feature type="transmembrane region" description="Helical" evidence="8">
    <location>
        <begin position="77"/>
        <end position="95"/>
    </location>
</feature>
<dbReference type="SUPFAM" id="SSF103473">
    <property type="entry name" value="MFS general substrate transporter"/>
    <property type="match status" value="1"/>
</dbReference>
<dbReference type="AlphaFoldDB" id="A0A0C2BPB9"/>
<evidence type="ECO:0000256" key="4">
    <source>
        <dbReference type="ARBA" id="ARBA00022475"/>
    </source>
</evidence>
<keyword evidence="6 8" id="KW-1133">Transmembrane helix</keyword>
<feature type="transmembrane region" description="Helical" evidence="8">
    <location>
        <begin position="101"/>
        <end position="121"/>
    </location>
</feature>
<dbReference type="InterPro" id="IPR011701">
    <property type="entry name" value="MFS"/>
</dbReference>
<evidence type="ECO:0000313" key="11">
    <source>
        <dbReference type="Proteomes" id="UP000031572"/>
    </source>
</evidence>
<keyword evidence="11" id="KW-1185">Reference proteome</keyword>
<keyword evidence="4" id="KW-1003">Cell membrane</keyword>
<feature type="transmembrane region" description="Helical" evidence="8">
    <location>
        <begin position="335"/>
        <end position="355"/>
    </location>
</feature>
<feature type="transmembrane region" description="Helical" evidence="8">
    <location>
        <begin position="246"/>
        <end position="265"/>
    </location>
</feature>
<dbReference type="InterPro" id="IPR020846">
    <property type="entry name" value="MFS_dom"/>
</dbReference>
<reference evidence="10 11" key="1">
    <citation type="submission" date="2014-12" db="EMBL/GenBank/DDBJ databases">
        <title>Denitrispirillum autotrophicum gen. nov., sp. nov., Denitrifying, Facultatively Autotrophic Bacteria Isolated from Rice Paddy Soil.</title>
        <authorList>
            <person name="Ishii S."/>
            <person name="Ashida N."/>
            <person name="Ohno H."/>
            <person name="Otsuka S."/>
            <person name="Yokota A."/>
            <person name="Senoo K."/>
        </authorList>
    </citation>
    <scope>NUCLEOTIDE SEQUENCE [LARGE SCALE GENOMIC DNA]</scope>
    <source>
        <strain evidence="10 11">TSA66</strain>
    </source>
</reference>
<name>A0A0C2BPB9_9BURK</name>
<dbReference type="InterPro" id="IPR036259">
    <property type="entry name" value="MFS_trans_sf"/>
</dbReference>
<keyword evidence="7 8" id="KW-0472">Membrane</keyword>
<dbReference type="EMBL" id="JWJG01000028">
    <property type="protein sequence ID" value="KIF83145.1"/>
    <property type="molecule type" value="Genomic_DNA"/>
</dbReference>
<dbReference type="PANTHER" id="PTHR43271">
    <property type="entry name" value="BLL2771 PROTEIN"/>
    <property type="match status" value="1"/>
</dbReference>
<evidence type="ECO:0000256" key="7">
    <source>
        <dbReference type="ARBA" id="ARBA00023136"/>
    </source>
</evidence>
<evidence type="ECO:0000259" key="9">
    <source>
        <dbReference type="PROSITE" id="PS50850"/>
    </source>
</evidence>
<evidence type="ECO:0000256" key="3">
    <source>
        <dbReference type="ARBA" id="ARBA00022448"/>
    </source>
</evidence>
<dbReference type="GO" id="GO:0022857">
    <property type="term" value="F:transmembrane transporter activity"/>
    <property type="evidence" value="ECO:0007669"/>
    <property type="project" value="InterPro"/>
</dbReference>
<feature type="domain" description="Major facilitator superfamily (MFS) profile" evidence="9">
    <location>
        <begin position="4"/>
        <end position="387"/>
    </location>
</feature>
<dbReference type="Pfam" id="PF07690">
    <property type="entry name" value="MFS_1"/>
    <property type="match status" value="2"/>
</dbReference>
<dbReference type="PROSITE" id="PS00216">
    <property type="entry name" value="SUGAR_TRANSPORT_1"/>
    <property type="match status" value="1"/>
</dbReference>
<keyword evidence="3" id="KW-0813">Transport</keyword>
<feature type="transmembrane region" description="Helical" evidence="8">
    <location>
        <begin position="158"/>
        <end position="176"/>
    </location>
</feature>
<feature type="transmembrane region" description="Helical" evidence="8">
    <location>
        <begin position="128"/>
        <end position="146"/>
    </location>
</feature>
<dbReference type="PROSITE" id="PS50850">
    <property type="entry name" value="MFS"/>
    <property type="match status" value="1"/>
</dbReference>
<comment type="caution">
    <text evidence="10">The sequence shown here is derived from an EMBL/GenBank/DDBJ whole genome shotgun (WGS) entry which is preliminary data.</text>
</comment>
<comment type="subcellular location">
    <subcellularLocation>
        <location evidence="1">Cell membrane</location>
        <topology evidence="1">Multi-pass membrane protein</topology>
    </subcellularLocation>
</comment>
<gene>
    <name evidence="10" type="ORF">TSA66_23585</name>
</gene>
<feature type="transmembrane region" description="Helical" evidence="8">
    <location>
        <begin position="277"/>
        <end position="294"/>
    </location>
</feature>
<feature type="transmembrane region" description="Helical" evidence="8">
    <location>
        <begin position="12"/>
        <end position="33"/>
    </location>
</feature>
<evidence type="ECO:0000256" key="2">
    <source>
        <dbReference type="ARBA" id="ARBA00008335"/>
    </source>
</evidence>
<evidence type="ECO:0000256" key="6">
    <source>
        <dbReference type="ARBA" id="ARBA00022989"/>
    </source>
</evidence>
<feature type="transmembrane region" description="Helical" evidence="8">
    <location>
        <begin position="361"/>
        <end position="382"/>
    </location>
</feature>
<dbReference type="Gene3D" id="1.20.1250.20">
    <property type="entry name" value="MFS general substrate transporter like domains"/>
    <property type="match status" value="1"/>
</dbReference>
<keyword evidence="5 8" id="KW-0812">Transmembrane</keyword>
<evidence type="ECO:0000256" key="1">
    <source>
        <dbReference type="ARBA" id="ARBA00004651"/>
    </source>
</evidence>
<organism evidence="10 11">
    <name type="scientific">Noviherbaspirillum autotrophicum</name>
    <dbReference type="NCBI Taxonomy" id="709839"/>
    <lineage>
        <taxon>Bacteria</taxon>
        <taxon>Pseudomonadati</taxon>
        <taxon>Pseudomonadota</taxon>
        <taxon>Betaproteobacteria</taxon>
        <taxon>Burkholderiales</taxon>
        <taxon>Oxalobacteraceae</taxon>
        <taxon>Noviherbaspirillum</taxon>
    </lineage>
</organism>
<accession>A0A0C2BPB9</accession>
<feature type="transmembrane region" description="Helical" evidence="8">
    <location>
        <begin position="214"/>
        <end position="234"/>
    </location>
</feature>